<dbReference type="Pfam" id="PF00293">
    <property type="entry name" value="NUDIX"/>
    <property type="match status" value="1"/>
</dbReference>
<dbReference type="Proteomes" id="UP000321547">
    <property type="component" value="Unassembled WGS sequence"/>
</dbReference>
<accession>A0A1I5P6Y7</accession>
<dbReference type="Proteomes" id="UP000242243">
    <property type="component" value="Unassembled WGS sequence"/>
</dbReference>
<dbReference type="InterPro" id="IPR020476">
    <property type="entry name" value="Nudix_hydrolase"/>
</dbReference>
<dbReference type="PANTHER" id="PTHR11839:SF18">
    <property type="entry name" value="NUDIX HYDROLASE DOMAIN-CONTAINING PROTEIN"/>
    <property type="match status" value="1"/>
</dbReference>
<keyword evidence="8" id="KW-1185">Reference proteome</keyword>
<dbReference type="GO" id="GO:0006753">
    <property type="term" value="P:nucleoside phosphate metabolic process"/>
    <property type="evidence" value="ECO:0007669"/>
    <property type="project" value="TreeGrafter"/>
</dbReference>
<dbReference type="PRINTS" id="PR00502">
    <property type="entry name" value="NUDIXFAMILY"/>
</dbReference>
<name>A0A1I5P6Y7_9BACI</name>
<evidence type="ECO:0000313" key="7">
    <source>
        <dbReference type="Proteomes" id="UP000242243"/>
    </source>
</evidence>
<evidence type="ECO:0000259" key="4">
    <source>
        <dbReference type="PROSITE" id="PS51462"/>
    </source>
</evidence>
<dbReference type="Gene3D" id="3.90.79.10">
    <property type="entry name" value="Nucleoside Triphosphate Pyrophosphohydrolase"/>
    <property type="match status" value="1"/>
</dbReference>
<protein>
    <submittedName>
        <fullName evidence="5">ADP-ribose diphosphatase</fullName>
    </submittedName>
    <submittedName>
        <fullName evidence="6">ADP-ribose pyrophosphatase</fullName>
    </submittedName>
</protein>
<dbReference type="GO" id="GO:0016462">
    <property type="term" value="F:pyrophosphatase activity"/>
    <property type="evidence" value="ECO:0007669"/>
    <property type="project" value="UniProtKB-ARBA"/>
</dbReference>
<dbReference type="PANTHER" id="PTHR11839">
    <property type="entry name" value="UDP/ADP-SUGAR PYROPHOSPHATASE"/>
    <property type="match status" value="1"/>
</dbReference>
<dbReference type="GO" id="GO:0005829">
    <property type="term" value="C:cytosol"/>
    <property type="evidence" value="ECO:0007669"/>
    <property type="project" value="TreeGrafter"/>
</dbReference>
<dbReference type="EMBL" id="FOXC01000013">
    <property type="protein sequence ID" value="SFP29852.1"/>
    <property type="molecule type" value="Genomic_DNA"/>
</dbReference>
<evidence type="ECO:0000256" key="1">
    <source>
        <dbReference type="ARBA" id="ARBA00001946"/>
    </source>
</evidence>
<dbReference type="InterPro" id="IPR000086">
    <property type="entry name" value="NUDIX_hydrolase_dom"/>
</dbReference>
<keyword evidence="2 3" id="KW-0378">Hydrolase</keyword>
<evidence type="ECO:0000256" key="2">
    <source>
        <dbReference type="ARBA" id="ARBA00022801"/>
    </source>
</evidence>
<sequence>MSKFEEKTIQSKEIFDGKIIKVSVDDVLLPNGEISIRELVKHQGAVAVIAVTEDRRFLMVEQYRKPLEKAIVEVPAGKLEPGEAPEVTAVRELEEETGFTTDQLEYVTSFYTTPGFCDERIYLYYTDQLVPITEEKALDEDEFLECQSYTMAELDQLVKDERIHDLKTMYALQYLKLRGF</sequence>
<dbReference type="SUPFAM" id="SSF55811">
    <property type="entry name" value="Nudix"/>
    <property type="match status" value="1"/>
</dbReference>
<dbReference type="EMBL" id="BJWI01000014">
    <property type="protein sequence ID" value="GEM01688.1"/>
    <property type="molecule type" value="Genomic_DNA"/>
</dbReference>
<evidence type="ECO:0000256" key="3">
    <source>
        <dbReference type="RuleBase" id="RU003476"/>
    </source>
</evidence>
<proteinExistence type="inferred from homology"/>
<evidence type="ECO:0000313" key="8">
    <source>
        <dbReference type="Proteomes" id="UP000321547"/>
    </source>
</evidence>
<dbReference type="RefSeq" id="WP_089831521.1">
    <property type="nucleotide sequence ID" value="NZ_BJWI01000014.1"/>
</dbReference>
<dbReference type="InterPro" id="IPR015797">
    <property type="entry name" value="NUDIX_hydrolase-like_dom_sf"/>
</dbReference>
<evidence type="ECO:0000313" key="6">
    <source>
        <dbReference type="EMBL" id="SFP29852.1"/>
    </source>
</evidence>
<reference evidence="5 8" key="2">
    <citation type="submission" date="2019-07" db="EMBL/GenBank/DDBJ databases">
        <title>Whole genome shotgun sequence of Halolactibacillus halophilus NBRC 100868.</title>
        <authorList>
            <person name="Hosoyama A."/>
            <person name="Uohara A."/>
            <person name="Ohji S."/>
            <person name="Ichikawa N."/>
        </authorList>
    </citation>
    <scope>NUCLEOTIDE SEQUENCE [LARGE SCALE GENOMIC DNA]</scope>
    <source>
        <strain evidence="5 8">NBRC 100868</strain>
    </source>
</reference>
<feature type="domain" description="Nudix hydrolase" evidence="4">
    <location>
        <begin position="40"/>
        <end position="171"/>
    </location>
</feature>
<dbReference type="GO" id="GO:0019693">
    <property type="term" value="P:ribose phosphate metabolic process"/>
    <property type="evidence" value="ECO:0007669"/>
    <property type="project" value="TreeGrafter"/>
</dbReference>
<comment type="similarity">
    <text evidence="3">Belongs to the Nudix hydrolase family.</text>
</comment>
<organism evidence="6 7">
    <name type="scientific">Halolactibacillus halophilus</name>
    <dbReference type="NCBI Taxonomy" id="306540"/>
    <lineage>
        <taxon>Bacteria</taxon>
        <taxon>Bacillati</taxon>
        <taxon>Bacillota</taxon>
        <taxon>Bacilli</taxon>
        <taxon>Bacillales</taxon>
        <taxon>Bacillaceae</taxon>
        <taxon>Halolactibacillus</taxon>
    </lineage>
</organism>
<dbReference type="STRING" id="306540.SAMN05421839_11319"/>
<dbReference type="AlphaFoldDB" id="A0A1I5P6Y7"/>
<evidence type="ECO:0000313" key="5">
    <source>
        <dbReference type="EMBL" id="GEM01688.1"/>
    </source>
</evidence>
<reference evidence="6 7" key="1">
    <citation type="submission" date="2016-10" db="EMBL/GenBank/DDBJ databases">
        <authorList>
            <person name="de Groot N.N."/>
        </authorList>
    </citation>
    <scope>NUCLEOTIDE SEQUENCE [LARGE SCALE GENOMIC DNA]</scope>
    <source>
        <strain evidence="6 7">DSM 17073</strain>
    </source>
</reference>
<comment type="cofactor">
    <cofactor evidence="1">
        <name>Mg(2+)</name>
        <dbReference type="ChEBI" id="CHEBI:18420"/>
    </cofactor>
</comment>
<dbReference type="CDD" id="cd03424">
    <property type="entry name" value="NUDIX_ADPRase_Nudt5_UGPPase_Nudt14"/>
    <property type="match status" value="1"/>
</dbReference>
<dbReference type="InterPro" id="IPR020084">
    <property type="entry name" value="NUDIX_hydrolase_CS"/>
</dbReference>
<gene>
    <name evidence="5" type="primary">nudF</name>
    <name evidence="5" type="ORF">HHA03_12200</name>
    <name evidence="6" type="ORF">SAMN05421839_11319</name>
</gene>
<dbReference type="OrthoDB" id="9806150at2"/>
<dbReference type="FunFam" id="3.90.79.10:FF:000024">
    <property type="entry name" value="ADP-ribose pyrophosphatase"/>
    <property type="match status" value="1"/>
</dbReference>
<dbReference type="PROSITE" id="PS51462">
    <property type="entry name" value="NUDIX"/>
    <property type="match status" value="1"/>
</dbReference>
<dbReference type="PROSITE" id="PS00893">
    <property type="entry name" value="NUDIX_BOX"/>
    <property type="match status" value="1"/>
</dbReference>